<proteinExistence type="predicted"/>
<reference evidence="3" key="1">
    <citation type="submission" date="2022-10" db="EMBL/GenBank/DDBJ databases">
        <title>Genome assembly of Pristionchus species.</title>
        <authorList>
            <person name="Yoshida K."/>
            <person name="Sommer R.J."/>
        </authorList>
    </citation>
    <scope>NUCLEOTIDE SEQUENCE [LARGE SCALE GENOMIC DNA]</scope>
    <source>
        <strain evidence="3">RS5460</strain>
    </source>
</reference>
<feature type="region of interest" description="Disordered" evidence="1">
    <location>
        <begin position="1"/>
        <end position="23"/>
    </location>
</feature>
<feature type="region of interest" description="Disordered" evidence="1">
    <location>
        <begin position="40"/>
        <end position="64"/>
    </location>
</feature>
<organism evidence="2 3">
    <name type="scientific">Pristionchus mayeri</name>
    <dbReference type="NCBI Taxonomy" id="1317129"/>
    <lineage>
        <taxon>Eukaryota</taxon>
        <taxon>Metazoa</taxon>
        <taxon>Ecdysozoa</taxon>
        <taxon>Nematoda</taxon>
        <taxon>Chromadorea</taxon>
        <taxon>Rhabditida</taxon>
        <taxon>Rhabditina</taxon>
        <taxon>Diplogasteromorpha</taxon>
        <taxon>Diplogasteroidea</taxon>
        <taxon>Neodiplogasteridae</taxon>
        <taxon>Pristionchus</taxon>
    </lineage>
</organism>
<gene>
    <name evidence="2" type="ORF">PMAYCL1PPCAC_29622</name>
</gene>
<keyword evidence="3" id="KW-1185">Reference proteome</keyword>
<evidence type="ECO:0000313" key="2">
    <source>
        <dbReference type="EMBL" id="GMR59427.1"/>
    </source>
</evidence>
<protein>
    <submittedName>
        <fullName evidence="2">Uncharacterized protein</fullName>
    </submittedName>
</protein>
<sequence length="153" mass="17511">MILPSDGWAVPRSRSTFDLNQEEKKKLSAIGRWFSNMKLDEDEKKAEEDKNKRAVSRSSSRRRSSIKDDIVNFFHRRRCSVPVVELRSKGKEEKSKPPPVQIPVHYEDELDSDSFSLSSSPPLAGFLIVDRSLLPPPIHQPRPFSLGNILKKN</sequence>
<evidence type="ECO:0000256" key="1">
    <source>
        <dbReference type="SAM" id="MobiDB-lite"/>
    </source>
</evidence>
<dbReference type="Proteomes" id="UP001328107">
    <property type="component" value="Unassembled WGS sequence"/>
</dbReference>
<comment type="caution">
    <text evidence="2">The sequence shown here is derived from an EMBL/GenBank/DDBJ whole genome shotgun (WGS) entry which is preliminary data.</text>
</comment>
<name>A0AAN5IAZ8_9BILA</name>
<feature type="compositionally biased region" description="Basic residues" evidence="1">
    <location>
        <begin position="53"/>
        <end position="64"/>
    </location>
</feature>
<dbReference type="AlphaFoldDB" id="A0AAN5IAZ8"/>
<feature type="compositionally biased region" description="Basic and acidic residues" evidence="1">
    <location>
        <begin position="40"/>
        <end position="52"/>
    </location>
</feature>
<accession>A0AAN5IAZ8</accession>
<dbReference type="EMBL" id="BTRK01000006">
    <property type="protein sequence ID" value="GMR59427.1"/>
    <property type="molecule type" value="Genomic_DNA"/>
</dbReference>
<evidence type="ECO:0000313" key="3">
    <source>
        <dbReference type="Proteomes" id="UP001328107"/>
    </source>
</evidence>